<sequence length="56" mass="6634">MFHFCQNLCRVHTNAFHHHAVMGNTPFHGIDQRLWLLENLFLHVVAVVTFVRSIMF</sequence>
<proteinExistence type="predicted"/>
<dbReference type="Proteomes" id="UP000044806">
    <property type="component" value="Unassembled WGS sequence"/>
</dbReference>
<evidence type="ECO:0000313" key="2">
    <source>
        <dbReference type="Proteomes" id="UP000044806"/>
    </source>
</evidence>
<gene>
    <name evidence="1" type="ORF">ERS013165_02377</name>
</gene>
<name>A0A655Y5L5_VIBCL</name>
<dbReference type="AlphaFoldDB" id="A0A655Y5L5"/>
<organism evidence="1 2">
    <name type="scientific">Vibrio cholerae</name>
    <dbReference type="NCBI Taxonomy" id="666"/>
    <lineage>
        <taxon>Bacteria</taxon>
        <taxon>Pseudomonadati</taxon>
        <taxon>Pseudomonadota</taxon>
        <taxon>Gammaproteobacteria</taxon>
        <taxon>Vibrionales</taxon>
        <taxon>Vibrionaceae</taxon>
        <taxon>Vibrio</taxon>
    </lineage>
</organism>
<dbReference type="EMBL" id="CWOW01000011">
    <property type="protein sequence ID" value="CSA76272.1"/>
    <property type="molecule type" value="Genomic_DNA"/>
</dbReference>
<protein>
    <submittedName>
        <fullName evidence="1">Uncharacterized protein</fullName>
    </submittedName>
</protein>
<reference evidence="1 2" key="1">
    <citation type="submission" date="2015-07" db="EMBL/GenBank/DDBJ databases">
        <authorList>
            <consortium name="Pathogen Informatics"/>
        </authorList>
    </citation>
    <scope>NUCLEOTIDE SEQUENCE [LARGE SCALE GENOMIC DNA]</scope>
    <source>
        <strain evidence="1 2">A51</strain>
    </source>
</reference>
<accession>A0A655Y5L5</accession>
<evidence type="ECO:0000313" key="1">
    <source>
        <dbReference type="EMBL" id="CSA76272.1"/>
    </source>
</evidence>